<dbReference type="InterPro" id="IPR013767">
    <property type="entry name" value="PAS_fold"/>
</dbReference>
<dbReference type="Pfam" id="PF00512">
    <property type="entry name" value="HisKA"/>
    <property type="match status" value="1"/>
</dbReference>
<keyword evidence="8" id="KW-0902">Two-component regulatory system</keyword>
<dbReference type="CDD" id="cd00082">
    <property type="entry name" value="HisKA"/>
    <property type="match status" value="1"/>
</dbReference>
<evidence type="ECO:0000256" key="8">
    <source>
        <dbReference type="ARBA" id="ARBA00023012"/>
    </source>
</evidence>
<sequence>MPKIPVTRDGKRGSETLLISSEDVVKIECIRNKEYIIHTLDEVFHYCSSPDAFEEWLYEDGFRLIDQSNLVNMNYITDYDSNKGIVYLGVPDKPLVKTASAARIHREHISNVMEMLRIANQEQDQGFPRDSDSDERLRDLISKSGDDQFHRSYAMIQAIYERTRAEKLLEQSEQRYKSLYENNPDAICSFDADGTFLSVNPATERITGYPAEELLHTTMKHRIVQQDVEHWELCFQKSLNGETQTYRISFIHKLGHPVTLSVINVPIIVNDQIAGVYAICKDISEEQRSEEMLIKSEKLSIVGQLAAGVAHEIRNPLTSLKGFVQLLQMKGNEFNHYYEIMLSELDRINFIVSEFLVIAKPQAVLFQPKDVKEVLNSTIALLNSQALLNNVEISSSMEDNLPPIHCDENQIKQVCINILNNSIDAMPGGGEIHVEALRQSEHEIAIIFKDFGVGIPEERLPRLGEPFYTTKEKGTGLGLMVSYRIIENHHGTMEIQSKINQGTTVKMILPVSKGSSPPLQ</sequence>
<evidence type="ECO:0000256" key="4">
    <source>
        <dbReference type="ARBA" id="ARBA00022679"/>
    </source>
</evidence>
<dbReference type="Proteomes" id="UP001649230">
    <property type="component" value="Chromosome"/>
</dbReference>
<dbReference type="InterPro" id="IPR003661">
    <property type="entry name" value="HisK_dim/P_dom"/>
</dbReference>
<dbReference type="Gene3D" id="1.10.287.130">
    <property type="match status" value="1"/>
</dbReference>
<dbReference type="PROSITE" id="PS50112">
    <property type="entry name" value="PAS"/>
    <property type="match status" value="1"/>
</dbReference>
<dbReference type="SUPFAM" id="SSF47384">
    <property type="entry name" value="Homodimeric domain of signal transducing histidine kinase"/>
    <property type="match status" value="1"/>
</dbReference>
<dbReference type="Gene3D" id="2.40.50.1020">
    <property type="entry name" value="LytTr DNA-binding domain"/>
    <property type="match status" value="1"/>
</dbReference>
<feature type="domain" description="Histidine kinase" evidence="9">
    <location>
        <begin position="308"/>
        <end position="513"/>
    </location>
</feature>
<dbReference type="NCBIfam" id="TIGR00229">
    <property type="entry name" value="sensory_box"/>
    <property type="match status" value="1"/>
</dbReference>
<dbReference type="SUPFAM" id="SSF55785">
    <property type="entry name" value="PYP-like sensor domain (PAS domain)"/>
    <property type="match status" value="1"/>
</dbReference>
<dbReference type="Gene3D" id="3.30.565.10">
    <property type="entry name" value="Histidine kinase-like ATPase, C-terminal domain"/>
    <property type="match status" value="1"/>
</dbReference>
<keyword evidence="6" id="KW-0418">Kinase</keyword>
<evidence type="ECO:0000256" key="6">
    <source>
        <dbReference type="ARBA" id="ARBA00022777"/>
    </source>
</evidence>
<dbReference type="InterPro" id="IPR000014">
    <property type="entry name" value="PAS"/>
</dbReference>
<dbReference type="PRINTS" id="PR00344">
    <property type="entry name" value="BCTRLSENSOR"/>
</dbReference>
<keyword evidence="4" id="KW-0808">Transferase</keyword>
<keyword evidence="5" id="KW-0547">Nucleotide-binding</keyword>
<accession>A0ABY3SKT9</accession>
<reference evidence="11 12" key="1">
    <citation type="journal article" date="2024" name="Int. J. Syst. Evol. Microbiol.">
        <title>Paenibacillus hexagrammi sp. nov., a novel bacterium isolated from the gut content of Hexagrammos agrammus.</title>
        <authorList>
            <person name="Jung H.K."/>
            <person name="Kim D.G."/>
            <person name="Zin H."/>
            <person name="Park J."/>
            <person name="Jung H."/>
            <person name="Kim Y.O."/>
            <person name="Kong H.J."/>
            <person name="Kim J.W."/>
            <person name="Kim Y.S."/>
        </authorList>
    </citation>
    <scope>NUCLEOTIDE SEQUENCE [LARGE SCALE GENOMIC DNA]</scope>
    <source>
        <strain evidence="11 12">YPD9-1</strain>
    </source>
</reference>
<keyword evidence="7" id="KW-0067">ATP-binding</keyword>
<dbReference type="RefSeq" id="WP_235121145.1">
    <property type="nucleotide sequence ID" value="NZ_CP090978.1"/>
</dbReference>
<proteinExistence type="predicted"/>
<evidence type="ECO:0000313" key="11">
    <source>
        <dbReference type="EMBL" id="UJF34571.1"/>
    </source>
</evidence>
<dbReference type="InterPro" id="IPR004358">
    <property type="entry name" value="Sig_transdc_His_kin-like_C"/>
</dbReference>
<dbReference type="PANTHER" id="PTHR43065:SF34">
    <property type="entry name" value="SPORULATION KINASE A"/>
    <property type="match status" value="1"/>
</dbReference>
<dbReference type="Pfam" id="PF02518">
    <property type="entry name" value="HATPase_c"/>
    <property type="match status" value="1"/>
</dbReference>
<evidence type="ECO:0000259" key="10">
    <source>
        <dbReference type="PROSITE" id="PS50112"/>
    </source>
</evidence>
<evidence type="ECO:0000259" key="9">
    <source>
        <dbReference type="PROSITE" id="PS50109"/>
    </source>
</evidence>
<dbReference type="EC" id="2.7.13.3" evidence="2"/>
<gene>
    <name evidence="11" type="ORF">L0M14_05175</name>
</gene>
<comment type="catalytic activity">
    <reaction evidence="1">
        <text>ATP + protein L-histidine = ADP + protein N-phospho-L-histidine.</text>
        <dbReference type="EC" id="2.7.13.3"/>
    </reaction>
</comment>
<dbReference type="SUPFAM" id="SSF55874">
    <property type="entry name" value="ATPase domain of HSP90 chaperone/DNA topoisomerase II/histidine kinase"/>
    <property type="match status" value="1"/>
</dbReference>
<dbReference type="SMART" id="SM00091">
    <property type="entry name" value="PAS"/>
    <property type="match status" value="1"/>
</dbReference>
<evidence type="ECO:0000313" key="12">
    <source>
        <dbReference type="Proteomes" id="UP001649230"/>
    </source>
</evidence>
<evidence type="ECO:0000256" key="5">
    <source>
        <dbReference type="ARBA" id="ARBA00022741"/>
    </source>
</evidence>
<dbReference type="SMART" id="SM00387">
    <property type="entry name" value="HATPase_c"/>
    <property type="match status" value="1"/>
</dbReference>
<evidence type="ECO:0000256" key="2">
    <source>
        <dbReference type="ARBA" id="ARBA00012438"/>
    </source>
</evidence>
<organism evidence="11 12">
    <name type="scientific">Paenibacillus hexagrammi</name>
    <dbReference type="NCBI Taxonomy" id="2908839"/>
    <lineage>
        <taxon>Bacteria</taxon>
        <taxon>Bacillati</taxon>
        <taxon>Bacillota</taxon>
        <taxon>Bacilli</taxon>
        <taxon>Bacillales</taxon>
        <taxon>Paenibacillaceae</taxon>
        <taxon>Paenibacillus</taxon>
    </lineage>
</organism>
<dbReference type="InterPro" id="IPR036097">
    <property type="entry name" value="HisK_dim/P_sf"/>
</dbReference>
<dbReference type="EMBL" id="CP090978">
    <property type="protein sequence ID" value="UJF34571.1"/>
    <property type="molecule type" value="Genomic_DNA"/>
</dbReference>
<dbReference type="CDD" id="cd00075">
    <property type="entry name" value="HATPase"/>
    <property type="match status" value="1"/>
</dbReference>
<dbReference type="SMART" id="SM00388">
    <property type="entry name" value="HisKA"/>
    <property type="match status" value="1"/>
</dbReference>
<dbReference type="InterPro" id="IPR036890">
    <property type="entry name" value="HATPase_C_sf"/>
</dbReference>
<dbReference type="PANTHER" id="PTHR43065">
    <property type="entry name" value="SENSOR HISTIDINE KINASE"/>
    <property type="match status" value="1"/>
</dbReference>
<dbReference type="Pfam" id="PF00989">
    <property type="entry name" value="PAS"/>
    <property type="match status" value="1"/>
</dbReference>
<dbReference type="Gene3D" id="3.30.450.20">
    <property type="entry name" value="PAS domain"/>
    <property type="match status" value="1"/>
</dbReference>
<evidence type="ECO:0000256" key="3">
    <source>
        <dbReference type="ARBA" id="ARBA00022553"/>
    </source>
</evidence>
<evidence type="ECO:0000256" key="1">
    <source>
        <dbReference type="ARBA" id="ARBA00000085"/>
    </source>
</evidence>
<dbReference type="InterPro" id="IPR035965">
    <property type="entry name" value="PAS-like_dom_sf"/>
</dbReference>
<protein>
    <recommendedName>
        <fullName evidence="2">histidine kinase</fullName>
        <ecNumber evidence="2">2.7.13.3</ecNumber>
    </recommendedName>
</protein>
<evidence type="ECO:0000256" key="7">
    <source>
        <dbReference type="ARBA" id="ARBA00022840"/>
    </source>
</evidence>
<dbReference type="PROSITE" id="PS50109">
    <property type="entry name" value="HIS_KIN"/>
    <property type="match status" value="1"/>
</dbReference>
<keyword evidence="12" id="KW-1185">Reference proteome</keyword>
<name>A0ABY3SKT9_9BACL</name>
<dbReference type="CDD" id="cd00130">
    <property type="entry name" value="PAS"/>
    <property type="match status" value="1"/>
</dbReference>
<dbReference type="InterPro" id="IPR005467">
    <property type="entry name" value="His_kinase_dom"/>
</dbReference>
<feature type="domain" description="PAS" evidence="10">
    <location>
        <begin position="172"/>
        <end position="242"/>
    </location>
</feature>
<keyword evidence="3" id="KW-0597">Phosphoprotein</keyword>
<dbReference type="InterPro" id="IPR003594">
    <property type="entry name" value="HATPase_dom"/>
</dbReference>